<dbReference type="SUPFAM" id="SSF55874">
    <property type="entry name" value="ATPase domain of HSP90 chaperone/DNA topoisomerase II/histidine kinase"/>
    <property type="match status" value="1"/>
</dbReference>
<dbReference type="Gene3D" id="3.30.565.10">
    <property type="entry name" value="Histidine kinase-like ATPase, C-terminal domain"/>
    <property type="match status" value="1"/>
</dbReference>
<dbReference type="InterPro" id="IPR000014">
    <property type="entry name" value="PAS"/>
</dbReference>
<keyword evidence="8" id="KW-0472">Membrane</keyword>
<keyword evidence="12" id="KW-1185">Reference proteome</keyword>
<evidence type="ECO:0000256" key="7">
    <source>
        <dbReference type="ARBA" id="ARBA00022840"/>
    </source>
</evidence>
<dbReference type="PANTHER" id="PTHR41523">
    <property type="entry name" value="TWO-COMPONENT SYSTEM SENSOR PROTEIN"/>
    <property type="match status" value="1"/>
</dbReference>
<evidence type="ECO:0000256" key="8">
    <source>
        <dbReference type="SAM" id="Phobius"/>
    </source>
</evidence>
<reference evidence="11 12" key="1">
    <citation type="submission" date="2021-12" db="EMBL/GenBank/DDBJ databases">
        <title>Discovery of the Pendulisporaceae a myxobacterial family with distinct sporulation behavior and unique specialized metabolism.</title>
        <authorList>
            <person name="Garcia R."/>
            <person name="Popoff A."/>
            <person name="Bader C.D."/>
            <person name="Loehr J."/>
            <person name="Walesch S."/>
            <person name="Walt C."/>
            <person name="Boldt J."/>
            <person name="Bunk B."/>
            <person name="Haeckl F.J.F.P.J."/>
            <person name="Gunesch A.P."/>
            <person name="Birkelbach J."/>
            <person name="Nuebel U."/>
            <person name="Pietschmann T."/>
            <person name="Bach T."/>
            <person name="Mueller R."/>
        </authorList>
    </citation>
    <scope>NUCLEOTIDE SEQUENCE [LARGE SCALE GENOMIC DNA]</scope>
    <source>
        <strain evidence="11 12">MSr12523</strain>
    </source>
</reference>
<dbReference type="RefSeq" id="WP_394846454.1">
    <property type="nucleotide sequence ID" value="NZ_CP089982.1"/>
</dbReference>
<dbReference type="EC" id="2.7.13.3" evidence="2"/>
<dbReference type="InterPro" id="IPR003594">
    <property type="entry name" value="HATPase_dom"/>
</dbReference>
<proteinExistence type="predicted"/>
<dbReference type="Pfam" id="PF13426">
    <property type="entry name" value="PAS_9"/>
    <property type="match status" value="1"/>
</dbReference>
<keyword evidence="8" id="KW-0812">Transmembrane</keyword>
<evidence type="ECO:0000313" key="11">
    <source>
        <dbReference type="EMBL" id="WXA95844.1"/>
    </source>
</evidence>
<dbReference type="SMART" id="SM00091">
    <property type="entry name" value="PAS"/>
    <property type="match status" value="1"/>
</dbReference>
<feature type="domain" description="Histidine kinase" evidence="9">
    <location>
        <begin position="316"/>
        <end position="508"/>
    </location>
</feature>
<feature type="domain" description="PAS" evidence="10">
    <location>
        <begin position="156"/>
        <end position="228"/>
    </location>
</feature>
<dbReference type="PANTHER" id="PTHR41523:SF8">
    <property type="entry name" value="ETHYLENE RESPONSE SENSOR PROTEIN"/>
    <property type="match status" value="1"/>
</dbReference>
<dbReference type="SMART" id="SM00387">
    <property type="entry name" value="HATPase_c"/>
    <property type="match status" value="1"/>
</dbReference>
<protein>
    <recommendedName>
        <fullName evidence="2">histidine kinase</fullName>
        <ecNumber evidence="2">2.7.13.3</ecNumber>
    </recommendedName>
</protein>
<keyword evidence="4" id="KW-0808">Transferase</keyword>
<keyword evidence="7" id="KW-0067">ATP-binding</keyword>
<gene>
    <name evidence="11" type="ORF">LZC95_03190</name>
</gene>
<comment type="catalytic activity">
    <reaction evidence="1">
        <text>ATP + protein L-histidine = ADP + protein N-phospho-L-histidine.</text>
        <dbReference type="EC" id="2.7.13.3"/>
    </reaction>
</comment>
<evidence type="ECO:0000256" key="3">
    <source>
        <dbReference type="ARBA" id="ARBA00022553"/>
    </source>
</evidence>
<keyword evidence="8" id="KW-1133">Transmembrane helix</keyword>
<dbReference type="InterPro" id="IPR036890">
    <property type="entry name" value="HATPase_C_sf"/>
</dbReference>
<sequence>MLEFLRRIFSSDGFMPHGHCYLWSPEIVWLHVISDALVALSYTTIPFTLYYFVRKRRDLPFNWMFLCFAVFIIACGATHYMEIWTLWTPVYRLSGVVKAITAAASVPTAILLVRLVPKALTIPTPAQLSKAHEELKKAHEVLETRVRERTEALRRSESRFRRLEEAGIIGVMTADLRGGILEANSALLSMIGYTREEVLAGKVRWSDMTPPEWRSLDERAIEQLRTTGIAKPWEKEYFHKDGARIPIVLGVAMLEGSSDECIVFIVDHSEYKRSEREKVELLGQLRALNGQLEERVRARTAELSAMLKEREILLQEVHHRVKNNLQVISSLINIQMRKLDERGSRIALEECQTRVQAIALIHEKLYQFQDYARVPFSEYAKSLAGNVLAAGIAPSNIALQLAVEDLTIAVDRAIPCGLVLNELMTNALKHAFPDGRRGTIRVGLSRLEDGLLQLSVRDDGVGLPAGVDVQRAGSLGLQLVSTLAEQLEGTVTVRNDLGTTFELTFPSD</sequence>
<dbReference type="CDD" id="cd00130">
    <property type="entry name" value="PAS"/>
    <property type="match status" value="1"/>
</dbReference>
<dbReference type="Pfam" id="PF02518">
    <property type="entry name" value="HATPase_c"/>
    <property type="match status" value="1"/>
</dbReference>
<dbReference type="InterPro" id="IPR005467">
    <property type="entry name" value="His_kinase_dom"/>
</dbReference>
<evidence type="ECO:0000256" key="1">
    <source>
        <dbReference type="ARBA" id="ARBA00000085"/>
    </source>
</evidence>
<dbReference type="PROSITE" id="PS50112">
    <property type="entry name" value="PAS"/>
    <property type="match status" value="1"/>
</dbReference>
<dbReference type="InterPro" id="IPR058544">
    <property type="entry name" value="ETR1_N"/>
</dbReference>
<evidence type="ECO:0000256" key="6">
    <source>
        <dbReference type="ARBA" id="ARBA00022777"/>
    </source>
</evidence>
<dbReference type="Pfam" id="PF25487">
    <property type="entry name" value="ETR1_N"/>
    <property type="match status" value="1"/>
</dbReference>
<dbReference type="SUPFAM" id="SSF55785">
    <property type="entry name" value="PYP-like sensor domain (PAS domain)"/>
    <property type="match status" value="1"/>
</dbReference>
<feature type="transmembrane region" description="Helical" evidence="8">
    <location>
        <begin position="60"/>
        <end position="81"/>
    </location>
</feature>
<feature type="transmembrane region" description="Helical" evidence="8">
    <location>
        <begin position="28"/>
        <end position="53"/>
    </location>
</feature>
<accession>A0ABZ2KG10</accession>
<dbReference type="PROSITE" id="PS50109">
    <property type="entry name" value="HIS_KIN"/>
    <property type="match status" value="1"/>
</dbReference>
<keyword evidence="3" id="KW-0597">Phosphoprotein</keyword>
<dbReference type="NCBIfam" id="TIGR00229">
    <property type="entry name" value="sensory_box"/>
    <property type="match status" value="1"/>
</dbReference>
<keyword evidence="5" id="KW-0547">Nucleotide-binding</keyword>
<evidence type="ECO:0000259" key="10">
    <source>
        <dbReference type="PROSITE" id="PS50112"/>
    </source>
</evidence>
<dbReference type="Pfam" id="PF07568">
    <property type="entry name" value="HisKA_2"/>
    <property type="match status" value="1"/>
</dbReference>
<keyword evidence="6" id="KW-0418">Kinase</keyword>
<evidence type="ECO:0000256" key="4">
    <source>
        <dbReference type="ARBA" id="ARBA00022679"/>
    </source>
</evidence>
<dbReference type="Gene3D" id="3.30.450.20">
    <property type="entry name" value="PAS domain"/>
    <property type="match status" value="1"/>
</dbReference>
<organism evidence="11 12">
    <name type="scientific">Pendulispora brunnea</name>
    <dbReference type="NCBI Taxonomy" id="2905690"/>
    <lineage>
        <taxon>Bacteria</taxon>
        <taxon>Pseudomonadati</taxon>
        <taxon>Myxococcota</taxon>
        <taxon>Myxococcia</taxon>
        <taxon>Myxococcales</taxon>
        <taxon>Sorangiineae</taxon>
        <taxon>Pendulisporaceae</taxon>
        <taxon>Pendulispora</taxon>
    </lineage>
</organism>
<dbReference type="EMBL" id="CP089982">
    <property type="protein sequence ID" value="WXA95844.1"/>
    <property type="molecule type" value="Genomic_DNA"/>
</dbReference>
<evidence type="ECO:0000256" key="5">
    <source>
        <dbReference type="ARBA" id="ARBA00022741"/>
    </source>
</evidence>
<evidence type="ECO:0000313" key="12">
    <source>
        <dbReference type="Proteomes" id="UP001379533"/>
    </source>
</evidence>
<dbReference type="InterPro" id="IPR011495">
    <property type="entry name" value="Sig_transdc_His_kin_sub2_dim/P"/>
</dbReference>
<name>A0ABZ2KG10_9BACT</name>
<dbReference type="InterPro" id="IPR035965">
    <property type="entry name" value="PAS-like_dom_sf"/>
</dbReference>
<evidence type="ECO:0000256" key="2">
    <source>
        <dbReference type="ARBA" id="ARBA00012438"/>
    </source>
</evidence>
<evidence type="ECO:0000259" key="9">
    <source>
        <dbReference type="PROSITE" id="PS50109"/>
    </source>
</evidence>
<dbReference type="Proteomes" id="UP001379533">
    <property type="component" value="Chromosome"/>
</dbReference>